<dbReference type="EMBL" id="VZRU01002168">
    <property type="protein sequence ID" value="NWW43458.1"/>
    <property type="molecule type" value="Genomic_DNA"/>
</dbReference>
<comment type="subcellular location">
    <subcellularLocation>
        <location evidence="1">Membrane</location>
        <topology evidence="1">Single-pass membrane protein</topology>
    </subcellularLocation>
</comment>
<proteinExistence type="predicted"/>
<dbReference type="InterPro" id="IPR036772">
    <property type="entry name" value="SRCR-like_dom_sf"/>
</dbReference>
<evidence type="ECO:0000313" key="11">
    <source>
        <dbReference type="EMBL" id="NWW43458.1"/>
    </source>
</evidence>
<sequence>ELRLVGGGGRCAGRVEVKHDGEWGSVCVQDFNWDARWATVVCRQLGCGSVARASVYAPFGEATGRVWLQPFFCLGDEEVLEDCSHLGWGQHFCSHKRDVGVTCTDALELRLVAGGHPCAGRVEVKLQGRWGTVGDNVWDMEDAEVVCQQLGCGSAAGAYAATSYFGKGDGPISLALVDCRGHEATLWDCEIRGWGPYATIHDFDTAVVCQGRSQAAVGKRRSWHTLLIADPAPLTLPVGFARLVGGPGACAGRLEVRRGRAWVGVCQDDVDIEAARVVCRELGCGEALAGPVAGPVEEGTGPLWQGGFNCTGTEPLLASSRVLPCPRGSGGHFAGVAEPLRLVEGQSRCHGRLEVATSPGAWASVAAGLWDARAAAVVCRQLGCGVPEKVYAVPGSGTKGLPGLRCDGTEENLAQCNVSVSATTLTGSPKGVATFLPGSPEEVAIVCSGDRQVRLAGGPGRCSGRVEVYIEGTWATVCQENWDLADATVVCRQLGCGTAVVAPSSDPYAPGMGPPWPDAGGCAGSEASLWDCPSLAQHGCQRGGGASAICSEHRSLRLVGGSSRCSGHLEVFYNGTWGRVCAKGTSSATATAVCEQLDCGVRGWLAAAPSSSPSLAWLAWVGCQEGTRSLWQCPSAPW</sequence>
<evidence type="ECO:0000256" key="6">
    <source>
        <dbReference type="ARBA" id="ARBA00023136"/>
    </source>
</evidence>
<keyword evidence="5" id="KW-1133">Transmembrane helix</keyword>
<dbReference type="SMART" id="SM00202">
    <property type="entry name" value="SR"/>
    <property type="match status" value="6"/>
</dbReference>
<name>A0A7K6N3S2_PEDTO</name>
<dbReference type="PANTHER" id="PTHR19331">
    <property type="entry name" value="SCAVENGER RECEPTOR DOMAIN-CONTAINING"/>
    <property type="match status" value="1"/>
</dbReference>
<dbReference type="PROSITE" id="PS50287">
    <property type="entry name" value="SRCR_2"/>
    <property type="match status" value="6"/>
</dbReference>
<feature type="disulfide bond" evidence="9">
    <location>
        <begin position="522"/>
        <end position="532"/>
    </location>
</feature>
<keyword evidence="6" id="KW-0472">Membrane</keyword>
<dbReference type="PRINTS" id="PR00258">
    <property type="entry name" value="SPERACTRCPTR"/>
</dbReference>
<feature type="disulfide bond" evidence="9">
    <location>
        <begin position="73"/>
        <end position="83"/>
    </location>
</feature>
<dbReference type="InterPro" id="IPR001190">
    <property type="entry name" value="SRCR"/>
</dbReference>
<keyword evidence="8" id="KW-0325">Glycoprotein</keyword>
<feature type="domain" description="SRCR" evidence="10">
    <location>
        <begin position="556"/>
        <end position="638"/>
    </location>
</feature>
<evidence type="ECO:0000256" key="5">
    <source>
        <dbReference type="ARBA" id="ARBA00022989"/>
    </source>
</evidence>
<feature type="domain" description="SRCR" evidence="10">
    <location>
        <begin position="377"/>
        <end position="448"/>
    </location>
</feature>
<evidence type="ECO:0000313" key="12">
    <source>
        <dbReference type="Proteomes" id="UP000565207"/>
    </source>
</evidence>
<protein>
    <submittedName>
        <fullName evidence="11">C163A protein</fullName>
    </submittedName>
</protein>
<accession>A0A7K6N3S2</accession>
<dbReference type="GO" id="GO:0016020">
    <property type="term" value="C:membrane"/>
    <property type="evidence" value="ECO:0007669"/>
    <property type="project" value="UniProtKB-SubCell"/>
</dbReference>
<reference evidence="11 12" key="1">
    <citation type="submission" date="2019-09" db="EMBL/GenBank/DDBJ databases">
        <title>Bird 10,000 Genomes (B10K) Project - Family phase.</title>
        <authorList>
            <person name="Zhang G."/>
        </authorList>
    </citation>
    <scope>NUCLEOTIDE SEQUENCE [LARGE SCALE GENOMIC DNA]</scope>
    <source>
        <strain evidence="11">B10K-DU-029-80</strain>
        <tissue evidence="11">Muscle</tissue>
    </source>
</reference>
<feature type="domain" description="SRCR" evidence="10">
    <location>
        <begin position="2"/>
        <end position="104"/>
    </location>
</feature>
<keyword evidence="4" id="KW-0677">Repeat</keyword>
<dbReference type="FunFam" id="3.10.250.10:FF:000009">
    <property type="entry name" value="WC1"/>
    <property type="match status" value="1"/>
</dbReference>
<feature type="disulfide bond" evidence="9">
    <location>
        <begin position="406"/>
        <end position="416"/>
    </location>
</feature>
<evidence type="ECO:0000256" key="4">
    <source>
        <dbReference type="ARBA" id="ARBA00022737"/>
    </source>
</evidence>
<comment type="caution">
    <text evidence="9">Lacks conserved residue(s) required for the propagation of feature annotation.</text>
</comment>
<feature type="disulfide bond" evidence="9">
    <location>
        <begin position="179"/>
        <end position="189"/>
    </location>
</feature>
<gene>
    <name evidence="11" type="primary">Cd163_2</name>
    <name evidence="11" type="ORF">PEDTOR_R08447</name>
</gene>
<feature type="non-terminal residue" evidence="11">
    <location>
        <position position="638"/>
    </location>
</feature>
<evidence type="ECO:0000256" key="9">
    <source>
        <dbReference type="PROSITE-ProRule" id="PRU00196"/>
    </source>
</evidence>
<dbReference type="FunFam" id="3.10.250.10:FF:000002">
    <property type="entry name" value="Scavenger receptor cysteine-rich type 1 protein M130"/>
    <property type="match status" value="2"/>
</dbReference>
<dbReference type="Gene3D" id="3.10.250.10">
    <property type="entry name" value="SRCR-like domain"/>
    <property type="match status" value="6"/>
</dbReference>
<dbReference type="Proteomes" id="UP000565207">
    <property type="component" value="Unassembled WGS sequence"/>
</dbReference>
<dbReference type="FunFam" id="3.10.250.10:FF:000016">
    <property type="entry name" value="Scavenger receptor cysteine-rich protein type 12"/>
    <property type="match status" value="1"/>
</dbReference>
<feature type="domain" description="SRCR" evidence="10">
    <location>
        <begin position="109"/>
        <end position="210"/>
    </location>
</feature>
<organism evidence="11 12">
    <name type="scientific">Pedionomus torquatus</name>
    <name type="common">Plains-wanderer</name>
    <dbReference type="NCBI Taxonomy" id="227192"/>
    <lineage>
        <taxon>Eukaryota</taxon>
        <taxon>Metazoa</taxon>
        <taxon>Chordata</taxon>
        <taxon>Craniata</taxon>
        <taxon>Vertebrata</taxon>
        <taxon>Euteleostomi</taxon>
        <taxon>Archelosauria</taxon>
        <taxon>Archosauria</taxon>
        <taxon>Dinosauria</taxon>
        <taxon>Saurischia</taxon>
        <taxon>Theropoda</taxon>
        <taxon>Coelurosauria</taxon>
        <taxon>Aves</taxon>
        <taxon>Neognathae</taxon>
        <taxon>Neoaves</taxon>
        <taxon>Charadriiformes</taxon>
        <taxon>Pedionomidae</taxon>
        <taxon>Pedionomus</taxon>
    </lineage>
</organism>
<feature type="domain" description="SRCR" evidence="10">
    <location>
        <begin position="453"/>
        <end position="551"/>
    </location>
</feature>
<evidence type="ECO:0000256" key="7">
    <source>
        <dbReference type="ARBA" id="ARBA00023157"/>
    </source>
</evidence>
<dbReference type="Pfam" id="PF00530">
    <property type="entry name" value="SRCR"/>
    <property type="match status" value="6"/>
</dbReference>
<dbReference type="PANTHER" id="PTHR19331:SF487">
    <property type="entry name" value="SOLUBLE SCAVENGER RECEPTOR CYSTEINE-RICH DOMAIN-CONTAINING PROTEIN SSC5D"/>
    <property type="match status" value="1"/>
</dbReference>
<evidence type="ECO:0000256" key="3">
    <source>
        <dbReference type="ARBA" id="ARBA00022729"/>
    </source>
</evidence>
<keyword evidence="3" id="KW-0732">Signal</keyword>
<dbReference type="AlphaFoldDB" id="A0A7K6N3S2"/>
<evidence type="ECO:0000256" key="1">
    <source>
        <dbReference type="ARBA" id="ARBA00004167"/>
    </source>
</evidence>
<keyword evidence="12" id="KW-1185">Reference proteome</keyword>
<feature type="non-terminal residue" evidence="11">
    <location>
        <position position="1"/>
    </location>
</feature>
<feature type="domain" description="SRCR" evidence="10">
    <location>
        <begin position="241"/>
        <end position="380"/>
    </location>
</feature>
<dbReference type="FunFam" id="3.10.250.10:FF:000012">
    <property type="entry name" value="CD163 molecule like 1"/>
    <property type="match status" value="1"/>
</dbReference>
<dbReference type="SUPFAM" id="SSF56487">
    <property type="entry name" value="SRCR-like"/>
    <property type="match status" value="6"/>
</dbReference>
<keyword evidence="7 9" id="KW-1015">Disulfide bond</keyword>
<feature type="disulfide bond" evidence="9">
    <location>
        <begin position="42"/>
        <end position="103"/>
    </location>
</feature>
<keyword evidence="2" id="KW-0812">Transmembrane</keyword>
<evidence type="ECO:0000256" key="8">
    <source>
        <dbReference type="ARBA" id="ARBA00023180"/>
    </source>
</evidence>
<evidence type="ECO:0000256" key="2">
    <source>
        <dbReference type="ARBA" id="ARBA00022692"/>
    </source>
</evidence>
<comment type="caution">
    <text evidence="11">The sequence shown here is derived from an EMBL/GenBank/DDBJ whole genome shotgun (WGS) entry which is preliminary data.</text>
</comment>
<feature type="disulfide bond" evidence="9">
    <location>
        <begin position="623"/>
        <end position="633"/>
    </location>
</feature>
<evidence type="ECO:0000259" key="10">
    <source>
        <dbReference type="PROSITE" id="PS50287"/>
    </source>
</evidence>